<keyword evidence="1" id="KW-1133">Transmembrane helix</keyword>
<protein>
    <submittedName>
        <fullName evidence="2">Uncharacterized protein</fullName>
    </submittedName>
</protein>
<feature type="transmembrane region" description="Helical" evidence="1">
    <location>
        <begin position="29"/>
        <end position="51"/>
    </location>
</feature>
<gene>
    <name evidence="2" type="ORF">A0H76_2215</name>
</gene>
<evidence type="ECO:0000256" key="1">
    <source>
        <dbReference type="SAM" id="Phobius"/>
    </source>
</evidence>
<dbReference type="VEuPathDB" id="MicrosporidiaDB:A0H76_2215"/>
<evidence type="ECO:0000313" key="2">
    <source>
        <dbReference type="EMBL" id="ORD98600.1"/>
    </source>
</evidence>
<keyword evidence="1" id="KW-0812">Transmembrane</keyword>
<name>A0A1X0QFN8_9MICR</name>
<dbReference type="EMBL" id="LTAI01000564">
    <property type="protein sequence ID" value="ORD98600.1"/>
    <property type="molecule type" value="Genomic_DNA"/>
</dbReference>
<dbReference type="AlphaFoldDB" id="A0A1X0QFN8"/>
<comment type="caution">
    <text evidence="2">The sequence shown here is derived from an EMBL/GenBank/DDBJ whole genome shotgun (WGS) entry which is preliminary data.</text>
</comment>
<accession>A0A1X0QFN8</accession>
<sequence length="63" mass="6973">MSKYNGCYRFNFNGDSANKINFSISLSSFPCSTSSILILSILLITITVLNLDNTSCDNLFNIL</sequence>
<dbReference type="Proteomes" id="UP000192501">
    <property type="component" value="Unassembled WGS sequence"/>
</dbReference>
<evidence type="ECO:0000313" key="3">
    <source>
        <dbReference type="Proteomes" id="UP000192501"/>
    </source>
</evidence>
<proteinExistence type="predicted"/>
<organism evidence="2 3">
    <name type="scientific">Hepatospora eriocheir</name>
    <dbReference type="NCBI Taxonomy" id="1081669"/>
    <lineage>
        <taxon>Eukaryota</taxon>
        <taxon>Fungi</taxon>
        <taxon>Fungi incertae sedis</taxon>
        <taxon>Microsporidia</taxon>
        <taxon>Hepatosporidae</taxon>
        <taxon>Hepatospora</taxon>
    </lineage>
</organism>
<reference evidence="2 3" key="1">
    <citation type="journal article" date="2017" name="Environ. Microbiol.">
        <title>Decay of the glycolytic pathway and adaptation to intranuclear parasitism within Enterocytozoonidae microsporidia.</title>
        <authorList>
            <person name="Wiredu Boakye D."/>
            <person name="Jaroenlak P."/>
            <person name="Prachumwat A."/>
            <person name="Williams T.A."/>
            <person name="Bateman K.S."/>
            <person name="Itsathitphaisarn O."/>
            <person name="Sritunyalucksana K."/>
            <person name="Paszkiewicz K.H."/>
            <person name="Moore K.A."/>
            <person name="Stentiford G.D."/>
            <person name="Williams B.A."/>
        </authorList>
    </citation>
    <scope>NUCLEOTIDE SEQUENCE [LARGE SCALE GENOMIC DNA]</scope>
    <source>
        <strain evidence="3">canceri</strain>
    </source>
</reference>
<keyword evidence="1" id="KW-0472">Membrane</keyword>